<dbReference type="AlphaFoldDB" id="A0A087UJ16"/>
<evidence type="ECO:0000256" key="4">
    <source>
        <dbReference type="ARBA" id="ARBA00022490"/>
    </source>
</evidence>
<keyword evidence="8" id="KW-1185">Reference proteome</keyword>
<protein>
    <recommendedName>
        <fullName evidence="9">Protein FAM195A</fullName>
    </recommendedName>
</protein>
<proteinExistence type="inferred from homology"/>
<dbReference type="GO" id="GO:0005634">
    <property type="term" value="C:nucleus"/>
    <property type="evidence" value="ECO:0007669"/>
    <property type="project" value="UniProtKB-SubCell"/>
</dbReference>
<evidence type="ECO:0000256" key="5">
    <source>
        <dbReference type="ARBA" id="ARBA00023242"/>
    </source>
</evidence>
<dbReference type="OrthoDB" id="9983138at2759"/>
<dbReference type="STRING" id="407821.A0A087UJ16"/>
<comment type="similarity">
    <text evidence="3">Belongs to the MCRIP family.</text>
</comment>
<dbReference type="OMA" id="NVCREIE"/>
<evidence type="ECO:0008006" key="9">
    <source>
        <dbReference type="Google" id="ProtNLM"/>
    </source>
</evidence>
<reference evidence="7 8" key="1">
    <citation type="submission" date="2013-11" db="EMBL/GenBank/DDBJ databases">
        <title>Genome sequencing of Stegodyphus mimosarum.</title>
        <authorList>
            <person name="Bechsgaard J."/>
        </authorList>
    </citation>
    <scope>NUCLEOTIDE SEQUENCE [LARGE SCALE GENOMIC DNA]</scope>
</reference>
<dbReference type="Proteomes" id="UP000054359">
    <property type="component" value="Unassembled WGS sequence"/>
</dbReference>
<sequence>MSAKPPFHNLNGRRQYAQRTSPESPHLEVIKYIHDSWKNVCREIEVTRSCGTDGKAPSVAYYSSNLPDEQLPRPDFKPFDLDSFLEQRSLSLQANKQSP</sequence>
<evidence type="ECO:0000256" key="2">
    <source>
        <dbReference type="ARBA" id="ARBA00004210"/>
    </source>
</evidence>
<feature type="region of interest" description="Disordered" evidence="6">
    <location>
        <begin position="1"/>
        <end position="24"/>
    </location>
</feature>
<dbReference type="EMBL" id="KK120012">
    <property type="protein sequence ID" value="KFM77355.1"/>
    <property type="molecule type" value="Genomic_DNA"/>
</dbReference>
<name>A0A087UJ16_STEMI</name>
<evidence type="ECO:0000313" key="8">
    <source>
        <dbReference type="Proteomes" id="UP000054359"/>
    </source>
</evidence>
<dbReference type="GO" id="GO:0010494">
    <property type="term" value="C:cytoplasmic stress granule"/>
    <property type="evidence" value="ECO:0007669"/>
    <property type="project" value="UniProtKB-SubCell"/>
</dbReference>
<organism evidence="7 8">
    <name type="scientific">Stegodyphus mimosarum</name>
    <name type="common">African social velvet spider</name>
    <dbReference type="NCBI Taxonomy" id="407821"/>
    <lineage>
        <taxon>Eukaryota</taxon>
        <taxon>Metazoa</taxon>
        <taxon>Ecdysozoa</taxon>
        <taxon>Arthropoda</taxon>
        <taxon>Chelicerata</taxon>
        <taxon>Arachnida</taxon>
        <taxon>Araneae</taxon>
        <taxon>Araneomorphae</taxon>
        <taxon>Entelegynae</taxon>
        <taxon>Eresoidea</taxon>
        <taxon>Eresidae</taxon>
        <taxon>Stegodyphus</taxon>
    </lineage>
</organism>
<evidence type="ECO:0000256" key="1">
    <source>
        <dbReference type="ARBA" id="ARBA00004123"/>
    </source>
</evidence>
<accession>A0A087UJ16</accession>
<feature type="non-terminal residue" evidence="7">
    <location>
        <position position="99"/>
    </location>
</feature>
<gene>
    <name evidence="7" type="ORF">X975_00064</name>
</gene>
<dbReference type="InterPro" id="IPR029428">
    <property type="entry name" value="MCRIP"/>
</dbReference>
<keyword evidence="4" id="KW-0963">Cytoplasm</keyword>
<keyword evidence="5" id="KW-0539">Nucleus</keyword>
<comment type="subcellular location">
    <subcellularLocation>
        <location evidence="2">Cytoplasm</location>
        <location evidence="2">Stress granule</location>
    </subcellularLocation>
    <subcellularLocation>
        <location evidence="1">Nucleus</location>
    </subcellularLocation>
</comment>
<evidence type="ECO:0000256" key="3">
    <source>
        <dbReference type="ARBA" id="ARBA00010821"/>
    </source>
</evidence>
<evidence type="ECO:0000313" key="7">
    <source>
        <dbReference type="EMBL" id="KFM77355.1"/>
    </source>
</evidence>
<dbReference type="Pfam" id="PF14799">
    <property type="entry name" value="FAM195"/>
    <property type="match status" value="1"/>
</dbReference>
<evidence type="ECO:0000256" key="6">
    <source>
        <dbReference type="SAM" id="MobiDB-lite"/>
    </source>
</evidence>